<dbReference type="PANTHER" id="PTHR46268">
    <property type="entry name" value="STRESS RESPONSE PROTEIN NHAX"/>
    <property type="match status" value="1"/>
</dbReference>
<dbReference type="PANTHER" id="PTHR46268:SF6">
    <property type="entry name" value="UNIVERSAL STRESS PROTEIN UP12"/>
    <property type="match status" value="1"/>
</dbReference>
<dbReference type="CDD" id="cd00293">
    <property type="entry name" value="USP-like"/>
    <property type="match status" value="1"/>
</dbReference>
<evidence type="ECO:0000313" key="3">
    <source>
        <dbReference type="EMBL" id="MBD0851114.1"/>
    </source>
</evidence>
<evidence type="ECO:0000259" key="2">
    <source>
        <dbReference type="Pfam" id="PF00582"/>
    </source>
</evidence>
<organism evidence="3 4">
    <name type="scientific">Maribacter arenosus</name>
    <dbReference type="NCBI Taxonomy" id="1854708"/>
    <lineage>
        <taxon>Bacteria</taxon>
        <taxon>Pseudomonadati</taxon>
        <taxon>Bacteroidota</taxon>
        <taxon>Flavobacteriia</taxon>
        <taxon>Flavobacteriales</taxon>
        <taxon>Flavobacteriaceae</taxon>
        <taxon>Maribacter</taxon>
    </lineage>
</organism>
<dbReference type="SUPFAM" id="SSF52402">
    <property type="entry name" value="Adenine nucleotide alpha hydrolases-like"/>
    <property type="match status" value="2"/>
</dbReference>
<protein>
    <submittedName>
        <fullName evidence="3">Universal stress protein</fullName>
    </submittedName>
</protein>
<sequence>MKNILLPTDFSDNAWNAIFTALKLFETSDCNFVLLNSYEPKMSNLLGNKSKERLGVIYDSLSKNSKVQLGKTLEYLNENHTRSNHSFEFESISSDLENAIKKMIVEKDIDLIVMGTKGATGAKEIFMGSNTVRVIKKVRSRPIIAVPQNYDFKALKKVVFPTDFTHTYDKIELKPLIDLVKLWKAEILILQVAQDYVLQDDQEQHKKILYKRLKNVDQSFHKVEMWKNIAEATTEFATKTDADLIALVYYPHTFMEKLTREPVIRKIGFHSKIPLLVLPDI</sequence>
<dbReference type="InterPro" id="IPR006015">
    <property type="entry name" value="Universal_stress_UspA"/>
</dbReference>
<dbReference type="RefSeq" id="WP_188314232.1">
    <property type="nucleotide sequence ID" value="NZ_JABTCG010000003.1"/>
</dbReference>
<dbReference type="InterPro" id="IPR006016">
    <property type="entry name" value="UspA"/>
</dbReference>
<accession>A0ABR7VGC0</accession>
<proteinExistence type="inferred from homology"/>
<name>A0ABR7VGC0_9FLAO</name>
<comment type="similarity">
    <text evidence="1">Belongs to the universal stress protein A family.</text>
</comment>
<dbReference type="Proteomes" id="UP000598350">
    <property type="component" value="Unassembled WGS sequence"/>
</dbReference>
<gene>
    <name evidence="3" type="ORF">HPE63_10575</name>
</gene>
<reference evidence="3 4" key="1">
    <citation type="submission" date="2020-05" db="EMBL/GenBank/DDBJ databases">
        <title>The draft genome sequence of Maribacter arenosus CAU 1321.</title>
        <authorList>
            <person name="Mu L."/>
        </authorList>
    </citation>
    <scope>NUCLEOTIDE SEQUENCE [LARGE SCALE GENOMIC DNA]</scope>
    <source>
        <strain evidence="3 4">CAU 1321</strain>
    </source>
</reference>
<feature type="domain" description="UspA" evidence="2">
    <location>
        <begin position="1"/>
        <end position="139"/>
    </location>
</feature>
<dbReference type="Pfam" id="PF00582">
    <property type="entry name" value="Usp"/>
    <property type="match status" value="1"/>
</dbReference>
<evidence type="ECO:0000256" key="1">
    <source>
        <dbReference type="ARBA" id="ARBA00008791"/>
    </source>
</evidence>
<dbReference type="EMBL" id="JABTCG010000003">
    <property type="protein sequence ID" value="MBD0851114.1"/>
    <property type="molecule type" value="Genomic_DNA"/>
</dbReference>
<evidence type="ECO:0000313" key="4">
    <source>
        <dbReference type="Proteomes" id="UP000598350"/>
    </source>
</evidence>
<keyword evidence="4" id="KW-1185">Reference proteome</keyword>
<dbReference type="PRINTS" id="PR01438">
    <property type="entry name" value="UNVRSLSTRESS"/>
</dbReference>
<comment type="caution">
    <text evidence="3">The sequence shown here is derived from an EMBL/GenBank/DDBJ whole genome shotgun (WGS) entry which is preliminary data.</text>
</comment>
<dbReference type="Gene3D" id="3.40.50.620">
    <property type="entry name" value="HUPs"/>
    <property type="match status" value="2"/>
</dbReference>
<dbReference type="InterPro" id="IPR014729">
    <property type="entry name" value="Rossmann-like_a/b/a_fold"/>
</dbReference>